<dbReference type="GO" id="GO:0003676">
    <property type="term" value="F:nucleic acid binding"/>
    <property type="evidence" value="ECO:0007669"/>
    <property type="project" value="InterPro"/>
</dbReference>
<dbReference type="OrthoDB" id="1436788at2759"/>
<organism evidence="2 3">
    <name type="scientific">Senna tora</name>
    <dbReference type="NCBI Taxonomy" id="362788"/>
    <lineage>
        <taxon>Eukaryota</taxon>
        <taxon>Viridiplantae</taxon>
        <taxon>Streptophyta</taxon>
        <taxon>Embryophyta</taxon>
        <taxon>Tracheophyta</taxon>
        <taxon>Spermatophyta</taxon>
        <taxon>Magnoliopsida</taxon>
        <taxon>eudicotyledons</taxon>
        <taxon>Gunneridae</taxon>
        <taxon>Pentapetalae</taxon>
        <taxon>rosids</taxon>
        <taxon>fabids</taxon>
        <taxon>Fabales</taxon>
        <taxon>Fabaceae</taxon>
        <taxon>Caesalpinioideae</taxon>
        <taxon>Cassia clade</taxon>
        <taxon>Senna</taxon>
    </lineage>
</organism>
<keyword evidence="3" id="KW-1185">Reference proteome</keyword>
<name>A0A834SZG1_9FABA</name>
<dbReference type="GO" id="GO:0004523">
    <property type="term" value="F:RNA-DNA hybrid ribonuclease activity"/>
    <property type="evidence" value="ECO:0007669"/>
    <property type="project" value="InterPro"/>
</dbReference>
<proteinExistence type="predicted"/>
<accession>A0A834SZG1</accession>
<dbReference type="InterPro" id="IPR053151">
    <property type="entry name" value="RNase_H-like"/>
</dbReference>
<evidence type="ECO:0000313" key="3">
    <source>
        <dbReference type="Proteomes" id="UP000634136"/>
    </source>
</evidence>
<dbReference type="Gene3D" id="3.30.420.10">
    <property type="entry name" value="Ribonuclease H-like superfamily/Ribonuclease H"/>
    <property type="match status" value="1"/>
</dbReference>
<protein>
    <submittedName>
        <fullName evidence="2">Ribonuclease H</fullName>
    </submittedName>
</protein>
<gene>
    <name evidence="2" type="ORF">G2W53_033088</name>
</gene>
<dbReference type="SUPFAM" id="SSF53098">
    <property type="entry name" value="Ribonuclease H-like"/>
    <property type="match status" value="1"/>
</dbReference>
<reference evidence="2" key="1">
    <citation type="submission" date="2020-09" db="EMBL/GenBank/DDBJ databases">
        <title>Genome-Enabled Discovery of Anthraquinone Biosynthesis in Senna tora.</title>
        <authorList>
            <person name="Kang S.-H."/>
            <person name="Pandey R.P."/>
            <person name="Lee C.-M."/>
            <person name="Sim J.-S."/>
            <person name="Jeong J.-T."/>
            <person name="Choi B.-S."/>
            <person name="Jung M."/>
            <person name="Ginzburg D."/>
            <person name="Zhao K."/>
            <person name="Won S.Y."/>
            <person name="Oh T.-J."/>
            <person name="Yu Y."/>
            <person name="Kim N.-H."/>
            <person name="Lee O.R."/>
            <person name="Lee T.-H."/>
            <person name="Bashyal P."/>
            <person name="Kim T.-S."/>
            <person name="Lee W.-H."/>
            <person name="Kawkins C."/>
            <person name="Kim C.-K."/>
            <person name="Kim J.S."/>
            <person name="Ahn B.O."/>
            <person name="Rhee S.Y."/>
            <person name="Sohng J.K."/>
        </authorList>
    </citation>
    <scope>NUCLEOTIDE SEQUENCE</scope>
    <source>
        <tissue evidence="2">Leaf</tissue>
    </source>
</reference>
<dbReference type="PANTHER" id="PTHR47723">
    <property type="entry name" value="OS05G0353850 PROTEIN"/>
    <property type="match status" value="1"/>
</dbReference>
<dbReference type="InterPro" id="IPR036397">
    <property type="entry name" value="RNaseH_sf"/>
</dbReference>
<dbReference type="InterPro" id="IPR044730">
    <property type="entry name" value="RNase_H-like_dom_plant"/>
</dbReference>
<dbReference type="InterPro" id="IPR002156">
    <property type="entry name" value="RNaseH_domain"/>
</dbReference>
<dbReference type="AlphaFoldDB" id="A0A834SZG1"/>
<dbReference type="Pfam" id="PF13456">
    <property type="entry name" value="RVT_3"/>
    <property type="match status" value="1"/>
</dbReference>
<feature type="domain" description="RNase H type-1" evidence="1">
    <location>
        <begin position="237"/>
        <end position="353"/>
    </location>
</feature>
<dbReference type="Proteomes" id="UP000634136">
    <property type="component" value="Unassembled WGS sequence"/>
</dbReference>
<evidence type="ECO:0000259" key="1">
    <source>
        <dbReference type="Pfam" id="PF13456"/>
    </source>
</evidence>
<dbReference type="CDD" id="cd06222">
    <property type="entry name" value="RNase_H_like"/>
    <property type="match status" value="1"/>
</dbReference>
<evidence type="ECO:0000313" key="2">
    <source>
        <dbReference type="EMBL" id="KAF7812112.1"/>
    </source>
</evidence>
<dbReference type="PANTHER" id="PTHR47723:SF19">
    <property type="entry name" value="POLYNUCLEOTIDYL TRANSFERASE, RIBONUCLEASE H-LIKE SUPERFAMILY PROTEIN"/>
    <property type="match status" value="1"/>
</dbReference>
<sequence length="387" mass="43356">MCRSKQNGGLGLRHIKEQNKAFMVKLGWGLMEKKDALWARVLRAKYKCGNDLVPTISKPQNSSRLWKGIANSWKHMEEGTIWHIGDGRRVRFWADPWLPNGNCPMSYALGSIDSDSWNLVTVDFVTSSMWVLVIELLGGILRMGHFLLKHLIELLLMKQIPRILVFGSIFGNGRGWKGSDPLCDFMGITVCLPMRLGKGVVLQNRKRNEVVFNDHVNMTEDPIFAIKQLVRVYKQAYAKSLRIASCGGVLRDCAGNFVKGFVRKLSWCDTLLPELWAILSAREVAWSMGCRNLVVASDSLMAINLLKNQIHDNHPYATIISRIHHWVAVDWDVSFLHCFREGNFATDAVAGMACNAFGAGLSLLHSVPAGLEPILRREDAGVGVARC</sequence>
<dbReference type="EMBL" id="JAAIUW010000010">
    <property type="protein sequence ID" value="KAF7812112.1"/>
    <property type="molecule type" value="Genomic_DNA"/>
</dbReference>
<dbReference type="InterPro" id="IPR012337">
    <property type="entry name" value="RNaseH-like_sf"/>
</dbReference>
<comment type="caution">
    <text evidence="2">The sequence shown here is derived from an EMBL/GenBank/DDBJ whole genome shotgun (WGS) entry which is preliminary data.</text>
</comment>